<evidence type="ECO:0000313" key="3">
    <source>
        <dbReference type="Proteomes" id="UP001168821"/>
    </source>
</evidence>
<gene>
    <name evidence="2" type="ORF">Zmor_015615</name>
</gene>
<sequence>MTKQTKSQDKITGNKTSEGTSLTEVNLTQIGVLISSIVEEKTKFLEEQINRLQEQADTTTINLTKDLHDEAEDISMDEANPANDIKVNREVKKTNRISPDKLNKKKTINTEGQPTRRKRNVYIVGKNEDHKTNGDMNFSAAVKKGWVYVGRTNLNTTRQNVHDYLNKKYPDNNFQVEELASNPNAGSKSFKVGTEIGLLDELYKGELAKRICGLQAKIAENWLYSRFDYIFAHRIPVICTDKNGILHKKWQHLLDAFSYQLNNTNKDIFGID</sequence>
<accession>A0AA38MHU2</accession>
<reference evidence="2" key="1">
    <citation type="journal article" date="2023" name="G3 (Bethesda)">
        <title>Whole genome assemblies of Zophobas morio and Tenebrio molitor.</title>
        <authorList>
            <person name="Kaur S."/>
            <person name="Stinson S.A."/>
            <person name="diCenzo G.C."/>
        </authorList>
    </citation>
    <scope>NUCLEOTIDE SEQUENCE</scope>
    <source>
        <strain evidence="2">QUZm001</strain>
    </source>
</reference>
<dbReference type="Proteomes" id="UP001168821">
    <property type="component" value="Unassembled WGS sequence"/>
</dbReference>
<evidence type="ECO:0000256" key="1">
    <source>
        <dbReference type="SAM" id="Coils"/>
    </source>
</evidence>
<keyword evidence="1" id="KW-0175">Coiled coil</keyword>
<proteinExistence type="predicted"/>
<organism evidence="2 3">
    <name type="scientific">Zophobas morio</name>
    <dbReference type="NCBI Taxonomy" id="2755281"/>
    <lineage>
        <taxon>Eukaryota</taxon>
        <taxon>Metazoa</taxon>
        <taxon>Ecdysozoa</taxon>
        <taxon>Arthropoda</taxon>
        <taxon>Hexapoda</taxon>
        <taxon>Insecta</taxon>
        <taxon>Pterygota</taxon>
        <taxon>Neoptera</taxon>
        <taxon>Endopterygota</taxon>
        <taxon>Coleoptera</taxon>
        <taxon>Polyphaga</taxon>
        <taxon>Cucujiformia</taxon>
        <taxon>Tenebrionidae</taxon>
        <taxon>Zophobas</taxon>
    </lineage>
</organism>
<protein>
    <submittedName>
        <fullName evidence="2">Uncharacterized protein</fullName>
    </submittedName>
</protein>
<keyword evidence="3" id="KW-1185">Reference proteome</keyword>
<dbReference type="AlphaFoldDB" id="A0AA38MHU2"/>
<evidence type="ECO:0000313" key="2">
    <source>
        <dbReference type="EMBL" id="KAJ3656544.1"/>
    </source>
</evidence>
<dbReference type="EMBL" id="JALNTZ010000004">
    <property type="protein sequence ID" value="KAJ3656544.1"/>
    <property type="molecule type" value="Genomic_DNA"/>
</dbReference>
<feature type="coiled-coil region" evidence="1">
    <location>
        <begin position="35"/>
        <end position="62"/>
    </location>
</feature>
<comment type="caution">
    <text evidence="2">The sequence shown here is derived from an EMBL/GenBank/DDBJ whole genome shotgun (WGS) entry which is preliminary data.</text>
</comment>
<name>A0AA38MHU2_9CUCU</name>